<keyword evidence="3" id="KW-1185">Reference proteome</keyword>
<dbReference type="EMBL" id="SRLO01000225">
    <property type="protein sequence ID" value="TNN66077.1"/>
    <property type="molecule type" value="Genomic_DNA"/>
</dbReference>
<organism evidence="2 3">
    <name type="scientific">Liparis tanakae</name>
    <name type="common">Tanaka's snailfish</name>
    <dbReference type="NCBI Taxonomy" id="230148"/>
    <lineage>
        <taxon>Eukaryota</taxon>
        <taxon>Metazoa</taxon>
        <taxon>Chordata</taxon>
        <taxon>Craniata</taxon>
        <taxon>Vertebrata</taxon>
        <taxon>Euteleostomi</taxon>
        <taxon>Actinopterygii</taxon>
        <taxon>Neopterygii</taxon>
        <taxon>Teleostei</taxon>
        <taxon>Neoteleostei</taxon>
        <taxon>Acanthomorphata</taxon>
        <taxon>Eupercaria</taxon>
        <taxon>Perciformes</taxon>
        <taxon>Cottioidei</taxon>
        <taxon>Cottales</taxon>
        <taxon>Liparidae</taxon>
        <taxon>Liparis</taxon>
    </lineage>
</organism>
<accession>A0A4Z2HJX1</accession>
<dbReference type="AlphaFoldDB" id="A0A4Z2HJX1"/>
<reference evidence="2 3" key="1">
    <citation type="submission" date="2019-03" db="EMBL/GenBank/DDBJ databases">
        <title>First draft genome of Liparis tanakae, snailfish: a comprehensive survey of snailfish specific genes.</title>
        <authorList>
            <person name="Kim W."/>
            <person name="Song I."/>
            <person name="Jeong J.-H."/>
            <person name="Kim D."/>
            <person name="Kim S."/>
            <person name="Ryu S."/>
            <person name="Song J.Y."/>
            <person name="Lee S.K."/>
        </authorList>
    </citation>
    <scope>NUCLEOTIDE SEQUENCE [LARGE SCALE GENOMIC DNA]</scope>
    <source>
        <tissue evidence="2">Muscle</tissue>
    </source>
</reference>
<protein>
    <submittedName>
        <fullName evidence="2">Uncharacterized protein</fullName>
    </submittedName>
</protein>
<comment type="caution">
    <text evidence="2">The sequence shown here is derived from an EMBL/GenBank/DDBJ whole genome shotgun (WGS) entry which is preliminary data.</text>
</comment>
<evidence type="ECO:0000313" key="2">
    <source>
        <dbReference type="EMBL" id="TNN66077.1"/>
    </source>
</evidence>
<sequence length="204" mass="21984">MLGSQLVSTQHSCSSDTKNTVLAQAEQDGLGIDEQTPARQAEQQQDDDAPLKDHSHPQQVLATKCLHNSTESVFISVEHVFNVSILTRGPAILRMWYSSSRYASGILLRTHLQQKSLSLDPSMSAGPGNPAGFSSAASAMSPIFDALQGKTSPLLYFNTAKEYLITLEAGQRRALHPTRSTAAASPAYKDKDPATIACIDSQQV</sequence>
<dbReference type="Proteomes" id="UP000314294">
    <property type="component" value="Unassembled WGS sequence"/>
</dbReference>
<evidence type="ECO:0000256" key="1">
    <source>
        <dbReference type="SAM" id="MobiDB-lite"/>
    </source>
</evidence>
<name>A0A4Z2HJX1_9TELE</name>
<feature type="region of interest" description="Disordered" evidence="1">
    <location>
        <begin position="36"/>
        <end position="57"/>
    </location>
</feature>
<gene>
    <name evidence="2" type="ORF">EYF80_023705</name>
</gene>
<evidence type="ECO:0000313" key="3">
    <source>
        <dbReference type="Proteomes" id="UP000314294"/>
    </source>
</evidence>
<proteinExistence type="predicted"/>